<evidence type="ECO:0000256" key="1">
    <source>
        <dbReference type="ARBA" id="ARBA00005595"/>
    </source>
</evidence>
<dbReference type="Proteomes" id="UP001439008">
    <property type="component" value="Unassembled WGS sequence"/>
</dbReference>
<dbReference type="PANTHER" id="PTHR12111">
    <property type="entry name" value="SPLICING FACTOR YJU2"/>
    <property type="match status" value="1"/>
</dbReference>
<sequence length="282" mass="33234">MSSLAAARADNFYHPPDWDPKKSSRNKFQKSRGRNQYEQKHMVRFEMPFNIVCDGKKRNVEEHHIGAGTRYNARKMAVGFYFSTQLWEFDMCCHQCGNKIIIKTDPKNRAYEITKGGRIRIEKYSAEAAKVLKPVDPELMEKRDKDKMFALERDTEQKMATADKKKEIAKIFSNRMNRKNDYDLARKLRKRFNKNSVKEKIRNFNGVLLPVEKDDVTRAKIFRLKNGLKRDKKRFAKIKALQKVKMATEPIFGYKKGLSKKAKTEIRSKRLLVERNIKLCKF</sequence>
<protein>
    <submittedName>
        <fullName evidence="3">Uncharacterized protein</fullName>
    </submittedName>
</protein>
<feature type="region of interest" description="Disordered" evidence="2">
    <location>
        <begin position="13"/>
        <end position="35"/>
    </location>
</feature>
<reference evidence="3 4" key="1">
    <citation type="journal article" date="2024" name="BMC Biol.">
        <title>Comparative genomics of Ascetosporea gives new insight into the evolutionary basis for animal parasitism in Rhizaria.</title>
        <authorList>
            <person name="Hiltunen Thoren M."/>
            <person name="Onut-Brannstrom I."/>
            <person name="Alfjorden A."/>
            <person name="Peckova H."/>
            <person name="Swords F."/>
            <person name="Hooper C."/>
            <person name="Holzer A.S."/>
            <person name="Bass D."/>
            <person name="Burki F."/>
        </authorList>
    </citation>
    <scope>NUCLEOTIDE SEQUENCE [LARGE SCALE GENOMIC DNA]</scope>
    <source>
        <strain evidence="3">20-A016</strain>
    </source>
</reference>
<feature type="compositionally biased region" description="Basic residues" evidence="2">
    <location>
        <begin position="23"/>
        <end position="33"/>
    </location>
</feature>
<organism evidence="3 4">
    <name type="scientific">Bonamia ostreae</name>
    <dbReference type="NCBI Taxonomy" id="126728"/>
    <lineage>
        <taxon>Eukaryota</taxon>
        <taxon>Sar</taxon>
        <taxon>Rhizaria</taxon>
        <taxon>Endomyxa</taxon>
        <taxon>Ascetosporea</taxon>
        <taxon>Haplosporida</taxon>
        <taxon>Bonamia</taxon>
    </lineage>
</organism>
<dbReference type="InterPro" id="IPR007590">
    <property type="entry name" value="Saf4/Yju2"/>
</dbReference>
<dbReference type="Pfam" id="PF04502">
    <property type="entry name" value="Saf4_Yju2"/>
    <property type="match status" value="1"/>
</dbReference>
<evidence type="ECO:0000256" key="2">
    <source>
        <dbReference type="SAM" id="MobiDB-lite"/>
    </source>
</evidence>
<accession>A0ABV2ARK9</accession>
<keyword evidence="4" id="KW-1185">Reference proteome</keyword>
<proteinExistence type="inferred from homology"/>
<dbReference type="EMBL" id="JBDODL010002348">
    <property type="protein sequence ID" value="MES1922179.1"/>
    <property type="molecule type" value="Genomic_DNA"/>
</dbReference>
<comment type="caution">
    <text evidence="3">The sequence shown here is derived from an EMBL/GenBank/DDBJ whole genome shotgun (WGS) entry which is preliminary data.</text>
</comment>
<evidence type="ECO:0000313" key="3">
    <source>
        <dbReference type="EMBL" id="MES1922179.1"/>
    </source>
</evidence>
<dbReference type="PANTHER" id="PTHR12111:SF2">
    <property type="entry name" value="SPLICING FACTOR YJU2B-RELATED"/>
    <property type="match status" value="1"/>
</dbReference>
<feature type="non-terminal residue" evidence="3">
    <location>
        <position position="282"/>
    </location>
</feature>
<comment type="similarity">
    <text evidence="1">Belongs to the CWC16 family.</text>
</comment>
<name>A0ABV2ARK9_9EUKA</name>
<gene>
    <name evidence="3" type="ORF">MHBO_003695</name>
</gene>
<evidence type="ECO:0000313" key="4">
    <source>
        <dbReference type="Proteomes" id="UP001439008"/>
    </source>
</evidence>